<sequence>MENNFLLIAEIIIIALIVLYQIKVGLNLKVNISSYRSFIPQKSFFKVNQVHIDREILKDGGYDSIMAYINEHNIFDEHGNLLSDLSSNEISFNLINSNVLSGTYFDEIIRSLNIYLIRNNGGIADFNIVKDLVERNVSVAEEDIKETINKPLYLGLMATLLGIIFGLIGLYLQIQGQTDNSPIKLDGFLIAVCIAMISSCLGLFITTIIGLNVFKSAKSKVEKRKNEFYNFIQTELLPQVSNDFGSSITKLTRSMQGFNADFTSNVSALSGLFQRNYDTLKAQDVILDRLEKINAKDFLAMNATVLQRLEKATNNFDRFNNFVESLNHGMTETRHLSSSLHKLMNRVNNFEDLAAKLDSRVVESNKIIESVDKHFNALDSFEKINSQMFQRLNDNMEDTLNEVTQNIKLKYSKVLSQIDDQNVALFQAYQEKKTKFDKLDLLENLEKLDLLKQLSKLDVLFEMKEYIDVHNKQEKVSAEKVKELQNLIQNLKLNSEQKDKVKEGQDNLALLTAIQEIKSSIEASNNRSVIKKIFGGK</sequence>
<organism evidence="3 4">
    <name type="scientific">Sphingobacterium humi</name>
    <dbReference type="NCBI Taxonomy" id="1796905"/>
    <lineage>
        <taxon>Bacteria</taxon>
        <taxon>Pseudomonadati</taxon>
        <taxon>Bacteroidota</taxon>
        <taxon>Sphingobacteriia</taxon>
        <taxon>Sphingobacteriales</taxon>
        <taxon>Sphingobacteriaceae</taxon>
        <taxon>Sphingobacterium</taxon>
    </lineage>
</organism>
<dbReference type="Proteomes" id="UP000435036">
    <property type="component" value="Unassembled WGS sequence"/>
</dbReference>
<keyword evidence="1" id="KW-0175">Coiled coil</keyword>
<evidence type="ECO:0000313" key="4">
    <source>
        <dbReference type="Proteomes" id="UP000435036"/>
    </source>
</evidence>
<gene>
    <name evidence="3" type="ORF">GQF63_00735</name>
</gene>
<protein>
    <submittedName>
        <fullName evidence="3">Uncharacterized protein</fullName>
    </submittedName>
</protein>
<keyword evidence="2" id="KW-0812">Transmembrane</keyword>
<feature type="transmembrane region" description="Helical" evidence="2">
    <location>
        <begin position="152"/>
        <end position="172"/>
    </location>
</feature>
<reference evidence="3 4" key="1">
    <citation type="submission" date="2019-12" db="EMBL/GenBank/DDBJ databases">
        <authorList>
            <person name="Dong K."/>
        </authorList>
    </citation>
    <scope>NUCLEOTIDE SEQUENCE [LARGE SCALE GENOMIC DNA]</scope>
    <source>
        <strain evidence="3 4">JCM 31225</strain>
    </source>
</reference>
<dbReference type="OrthoDB" id="1066121at2"/>
<feature type="transmembrane region" description="Helical" evidence="2">
    <location>
        <begin position="187"/>
        <end position="214"/>
    </location>
</feature>
<evidence type="ECO:0000256" key="1">
    <source>
        <dbReference type="SAM" id="Coils"/>
    </source>
</evidence>
<dbReference type="RefSeq" id="WP_160367182.1">
    <property type="nucleotide sequence ID" value="NZ_WSQA01000001.1"/>
</dbReference>
<keyword evidence="2" id="KW-1133">Transmembrane helix</keyword>
<dbReference type="AlphaFoldDB" id="A0A6N8KSZ1"/>
<name>A0A6N8KSZ1_9SPHI</name>
<evidence type="ECO:0000256" key="2">
    <source>
        <dbReference type="SAM" id="Phobius"/>
    </source>
</evidence>
<keyword evidence="2" id="KW-0472">Membrane</keyword>
<feature type="transmembrane region" description="Helical" evidence="2">
    <location>
        <begin position="6"/>
        <end position="26"/>
    </location>
</feature>
<proteinExistence type="predicted"/>
<evidence type="ECO:0000313" key="3">
    <source>
        <dbReference type="EMBL" id="MVZ60535.1"/>
    </source>
</evidence>
<accession>A0A6N8KSZ1</accession>
<dbReference type="EMBL" id="WSQA01000001">
    <property type="protein sequence ID" value="MVZ60535.1"/>
    <property type="molecule type" value="Genomic_DNA"/>
</dbReference>
<keyword evidence="4" id="KW-1185">Reference proteome</keyword>
<feature type="coiled-coil region" evidence="1">
    <location>
        <begin position="474"/>
        <end position="501"/>
    </location>
</feature>
<comment type="caution">
    <text evidence="3">The sequence shown here is derived from an EMBL/GenBank/DDBJ whole genome shotgun (WGS) entry which is preliminary data.</text>
</comment>